<dbReference type="Pfam" id="PF19609">
    <property type="entry name" value="DUF6114"/>
    <property type="match status" value="1"/>
</dbReference>
<reference evidence="2 3" key="1">
    <citation type="journal article" date="2011" name="Stand. Genomic Sci.">
        <title>Complete genome sequence of the thermophilic, hydrogen-oxidizing Bacillus tusciae type strain (T2) and reclassification in the new genus, Kyrpidia gen. nov. as Kyrpidia tusciae comb. nov. and emendation of the family Alicyclobacillaceae da Costa and Rainey, 2010.</title>
        <authorList>
            <person name="Klenk H.P."/>
            <person name="Lapidus A."/>
            <person name="Chertkov O."/>
            <person name="Copeland A."/>
            <person name="Del Rio T.G."/>
            <person name="Nolan M."/>
            <person name="Lucas S."/>
            <person name="Chen F."/>
            <person name="Tice H."/>
            <person name="Cheng J.F."/>
            <person name="Han C."/>
            <person name="Bruce D."/>
            <person name="Goodwin L."/>
            <person name="Pitluck S."/>
            <person name="Pati A."/>
            <person name="Ivanova N."/>
            <person name="Mavromatis K."/>
            <person name="Daum C."/>
            <person name="Chen A."/>
            <person name="Palaniappan K."/>
            <person name="Chang Y.J."/>
            <person name="Land M."/>
            <person name="Hauser L."/>
            <person name="Jeffries C.D."/>
            <person name="Detter J.C."/>
            <person name="Rohde M."/>
            <person name="Abt B."/>
            <person name="Pukall R."/>
            <person name="Goker M."/>
            <person name="Bristow J."/>
            <person name="Markowitz V."/>
            <person name="Hugenholtz P."/>
            <person name="Eisen J.A."/>
        </authorList>
    </citation>
    <scope>NUCLEOTIDE SEQUENCE [LARGE SCALE GENOMIC DNA]</scope>
    <source>
        <strain evidence="2 3">DSM 2912</strain>
    </source>
</reference>
<evidence type="ECO:0000256" key="1">
    <source>
        <dbReference type="SAM" id="Phobius"/>
    </source>
</evidence>
<keyword evidence="1" id="KW-0472">Membrane</keyword>
<proteinExistence type="predicted"/>
<feature type="transmembrane region" description="Helical" evidence="1">
    <location>
        <begin position="252"/>
        <end position="283"/>
    </location>
</feature>
<dbReference type="HOGENOM" id="CLU_873724_0_0_9"/>
<feature type="transmembrane region" description="Helical" evidence="1">
    <location>
        <begin position="88"/>
        <end position="108"/>
    </location>
</feature>
<dbReference type="RefSeq" id="WP_013075097.1">
    <property type="nucleotide sequence ID" value="NC_014098.1"/>
</dbReference>
<dbReference type="STRING" id="562970.Btus_1069"/>
<feature type="transmembrane region" description="Helical" evidence="1">
    <location>
        <begin position="192"/>
        <end position="213"/>
    </location>
</feature>
<dbReference type="OrthoDB" id="2965573at2"/>
<dbReference type="KEGG" id="bts:Btus_1069"/>
<feature type="transmembrane region" description="Helical" evidence="1">
    <location>
        <begin position="32"/>
        <end position="49"/>
    </location>
</feature>
<evidence type="ECO:0000313" key="2">
    <source>
        <dbReference type="EMBL" id="ADG05806.1"/>
    </source>
</evidence>
<feature type="transmembrane region" description="Helical" evidence="1">
    <location>
        <begin position="158"/>
        <end position="180"/>
    </location>
</feature>
<dbReference type="InterPro" id="IPR046096">
    <property type="entry name" value="DUF6114"/>
</dbReference>
<evidence type="ECO:0000313" key="3">
    <source>
        <dbReference type="Proteomes" id="UP000002368"/>
    </source>
</evidence>
<protein>
    <submittedName>
        <fullName evidence="2">Uncharacterized protein</fullName>
    </submittedName>
</protein>
<dbReference type="EMBL" id="CP002017">
    <property type="protein sequence ID" value="ADG05806.1"/>
    <property type="molecule type" value="Genomic_DNA"/>
</dbReference>
<keyword evidence="3" id="KW-1185">Reference proteome</keyword>
<keyword evidence="1" id="KW-0812">Transmembrane</keyword>
<dbReference type="AlphaFoldDB" id="D5WWV5"/>
<sequence length="318" mass="32733">MFRRINFCGSLAVTGLLTGAFIGGVVFGQGRVGAGVGALLGLALFGFALEPAARRLEPFRFDLALGTSGIMAGIIAGSNSLLGAGRAGAAAGFAGGLAWFGFVAAALVRSHRARNLYADYRGSAFVATTLAFCGAWAGVELSNFLIELVPGPWPWWRWLMGISLPLVISTFLSMIPGYVFALNRSRPAWGGLLSLVAGGLVLWVGISIAPLLFLPGSGLMWAGLVIGSCMTAAALLSLVIPRSHSVIGITLILLSILSFVGAAGGLVVGGLLGVIGGSLVFAWHGSPLEVERITPVLAHPVQPEIAAREAAIGKDEVN</sequence>
<organism evidence="2 3">
    <name type="scientific">Kyrpidia tusciae (strain DSM 2912 / NBRC 15312 / T2)</name>
    <name type="common">Bacillus tusciae</name>
    <dbReference type="NCBI Taxonomy" id="562970"/>
    <lineage>
        <taxon>Bacteria</taxon>
        <taxon>Bacillati</taxon>
        <taxon>Bacillota</taxon>
        <taxon>Bacilli</taxon>
        <taxon>Bacillales</taxon>
        <taxon>Alicyclobacillaceae</taxon>
        <taxon>Kyrpidia</taxon>
    </lineage>
</organism>
<accession>D5WWV5</accession>
<dbReference type="Proteomes" id="UP000002368">
    <property type="component" value="Chromosome"/>
</dbReference>
<feature type="transmembrane region" description="Helical" evidence="1">
    <location>
        <begin position="120"/>
        <end position="138"/>
    </location>
</feature>
<feature type="transmembrane region" description="Helical" evidence="1">
    <location>
        <begin position="61"/>
        <end position="82"/>
    </location>
</feature>
<dbReference type="eggNOG" id="ENOG50337M0">
    <property type="taxonomic scope" value="Bacteria"/>
</dbReference>
<keyword evidence="1" id="KW-1133">Transmembrane helix</keyword>
<name>D5WWV5_KYRT2</name>
<feature type="transmembrane region" description="Helical" evidence="1">
    <location>
        <begin position="219"/>
        <end position="240"/>
    </location>
</feature>
<gene>
    <name evidence="2" type="ordered locus">Btus_1069</name>
</gene>